<dbReference type="RefSeq" id="WP_249916425.1">
    <property type="nucleotide sequence ID" value="NZ_JAMGBB010000001.1"/>
</dbReference>
<proteinExistence type="predicted"/>
<keyword evidence="2" id="KW-1185">Reference proteome</keyword>
<dbReference type="Proteomes" id="UP001165383">
    <property type="component" value="Unassembled WGS sequence"/>
</dbReference>
<reference evidence="1" key="1">
    <citation type="submission" date="2022-05" db="EMBL/GenBank/DDBJ databases">
        <authorList>
            <person name="Jo J.-H."/>
            <person name="Im W.-T."/>
        </authorList>
    </citation>
    <scope>NUCLEOTIDE SEQUENCE</scope>
    <source>
        <strain evidence="1">RB56-2</strain>
    </source>
</reference>
<gene>
    <name evidence="1" type="ORF">LZ518_13160</name>
</gene>
<evidence type="ECO:0008006" key="3">
    <source>
        <dbReference type="Google" id="ProtNLM"/>
    </source>
</evidence>
<dbReference type="EMBL" id="JAMGBB010000001">
    <property type="protein sequence ID" value="MCL6742076.1"/>
    <property type="molecule type" value="Genomic_DNA"/>
</dbReference>
<dbReference type="SUPFAM" id="SSF56059">
    <property type="entry name" value="Glutathione synthetase ATP-binding domain-like"/>
    <property type="match status" value="1"/>
</dbReference>
<protein>
    <recommendedName>
        <fullName evidence="3">ATP-grasp domain-containing protein</fullName>
    </recommendedName>
</protein>
<evidence type="ECO:0000313" key="2">
    <source>
        <dbReference type="Proteomes" id="UP001165383"/>
    </source>
</evidence>
<name>A0ABT0SCD8_9SPHN</name>
<sequence>MPTSLPITDAKLLLAFGADREDQFKARHGRVRLDGSTDLFELIDPATPHHRLQVTRQFLRQKRRPNLTPYRHILNLITEPERNDKVLEVLRLLLRGVPGKVINRPEAVLRSSRDQMAKRLADIPGLLAPKVVRLKGLAAPARIVDALERAGIEFPLILRQPGTHLGTTQALVDDLEQLIAAMAGGAEFFATQFVDYRSGDGLYRKYRVWFIGPHTIFRHMFVSDHWNVHNKDGIRFMADRPDLLAEEKALFAQPDGAFSADIRQVLVAMRERVDLDFFGLDFGIMPDGRMILFEANATMNFFSTLPNEQFAYVRACVAPARAAFRELIGLTNEP</sequence>
<comment type="caution">
    <text evidence="1">The sequence shown here is derived from an EMBL/GenBank/DDBJ whole genome shotgun (WGS) entry which is preliminary data.</text>
</comment>
<organism evidence="1 2">
    <name type="scientific">Sphingomonas brevis</name>
    <dbReference type="NCBI Taxonomy" id="2908206"/>
    <lineage>
        <taxon>Bacteria</taxon>
        <taxon>Pseudomonadati</taxon>
        <taxon>Pseudomonadota</taxon>
        <taxon>Alphaproteobacteria</taxon>
        <taxon>Sphingomonadales</taxon>
        <taxon>Sphingomonadaceae</taxon>
        <taxon>Sphingomonas</taxon>
    </lineage>
</organism>
<evidence type="ECO:0000313" key="1">
    <source>
        <dbReference type="EMBL" id="MCL6742076.1"/>
    </source>
</evidence>
<accession>A0ABT0SCD8</accession>